<dbReference type="EMBL" id="CM035442">
    <property type="protein sequence ID" value="KAH7280354.1"/>
    <property type="molecule type" value="Genomic_DNA"/>
</dbReference>
<dbReference type="OrthoDB" id="424673at2759"/>
<protein>
    <submittedName>
        <fullName evidence="2">Uncharacterized protein</fullName>
    </submittedName>
</protein>
<accession>A0A8T2Q9C0</accession>
<keyword evidence="1" id="KW-0472">Membrane</keyword>
<keyword evidence="1" id="KW-0812">Transmembrane</keyword>
<organism evidence="2 3">
    <name type="scientific">Ceratopteris richardii</name>
    <name type="common">Triangle waterfern</name>
    <dbReference type="NCBI Taxonomy" id="49495"/>
    <lineage>
        <taxon>Eukaryota</taxon>
        <taxon>Viridiplantae</taxon>
        <taxon>Streptophyta</taxon>
        <taxon>Embryophyta</taxon>
        <taxon>Tracheophyta</taxon>
        <taxon>Polypodiopsida</taxon>
        <taxon>Polypodiidae</taxon>
        <taxon>Polypodiales</taxon>
        <taxon>Pteridineae</taxon>
        <taxon>Pteridaceae</taxon>
        <taxon>Parkerioideae</taxon>
        <taxon>Ceratopteris</taxon>
    </lineage>
</organism>
<evidence type="ECO:0000313" key="3">
    <source>
        <dbReference type="Proteomes" id="UP000825935"/>
    </source>
</evidence>
<dbReference type="Proteomes" id="UP000825935">
    <property type="component" value="Chromosome 37"/>
</dbReference>
<sequence>MNLCISSPCTASPFASSCRFHLLRERRCLQLDKRSSCTRKRKKKNSVVAVSVTELLHGDRETVVALLLQIVDPWAPNVAGGINLNSQSLASQLFAASLFPYLGFLYHITRSNSCPKLTLFGFYFLLVFVAATIPAGIYAKLNYGTSLANVDWLHGSAESLLTLTNLFIVLGLRKALREKEEPSISEKEQNEGI</sequence>
<dbReference type="Pfam" id="PF12159">
    <property type="entry name" value="DUF3593"/>
    <property type="match status" value="1"/>
</dbReference>
<proteinExistence type="predicted"/>
<dbReference type="PANTHER" id="PTHR35473">
    <property type="entry name" value="1-ACYL-SN-GLYCEROL-3-PHOSPHATE ACYLTRANSFERASE"/>
    <property type="match status" value="1"/>
</dbReference>
<gene>
    <name evidence="2" type="ORF">KP509_37G063300</name>
</gene>
<keyword evidence="1" id="KW-1133">Transmembrane helix</keyword>
<name>A0A8T2Q9C0_CERRI</name>
<evidence type="ECO:0000256" key="1">
    <source>
        <dbReference type="SAM" id="Phobius"/>
    </source>
</evidence>
<dbReference type="AlphaFoldDB" id="A0A8T2Q9C0"/>
<dbReference type="InterPro" id="IPR021995">
    <property type="entry name" value="DUF3593"/>
</dbReference>
<keyword evidence="3" id="KW-1185">Reference proteome</keyword>
<evidence type="ECO:0000313" key="2">
    <source>
        <dbReference type="EMBL" id="KAH7280354.1"/>
    </source>
</evidence>
<reference evidence="2" key="1">
    <citation type="submission" date="2021-08" db="EMBL/GenBank/DDBJ databases">
        <title>WGS assembly of Ceratopteris richardii.</title>
        <authorList>
            <person name="Marchant D.B."/>
            <person name="Chen G."/>
            <person name="Jenkins J."/>
            <person name="Shu S."/>
            <person name="Leebens-Mack J."/>
            <person name="Grimwood J."/>
            <person name="Schmutz J."/>
            <person name="Soltis P."/>
            <person name="Soltis D."/>
            <person name="Chen Z.-H."/>
        </authorList>
    </citation>
    <scope>NUCLEOTIDE SEQUENCE</scope>
    <source>
        <strain evidence="2">Whitten #5841</strain>
        <tissue evidence="2">Leaf</tissue>
    </source>
</reference>
<feature type="transmembrane region" description="Helical" evidence="1">
    <location>
        <begin position="120"/>
        <end position="140"/>
    </location>
</feature>
<comment type="caution">
    <text evidence="2">The sequence shown here is derived from an EMBL/GenBank/DDBJ whole genome shotgun (WGS) entry which is preliminary data.</text>
</comment>
<dbReference type="PANTHER" id="PTHR35473:SF3">
    <property type="entry name" value="1-ACYL-SN-GLYCEROL-3-PHOSPHATE ACYLTRANSFERASE"/>
    <property type="match status" value="1"/>
</dbReference>